<evidence type="ECO:0000256" key="1">
    <source>
        <dbReference type="ARBA" id="ARBA00022884"/>
    </source>
</evidence>
<feature type="non-terminal residue" evidence="4">
    <location>
        <position position="1"/>
    </location>
</feature>
<dbReference type="Pfam" id="PF01399">
    <property type="entry name" value="PCI"/>
    <property type="match status" value="1"/>
</dbReference>
<dbReference type="GO" id="GO:0002188">
    <property type="term" value="P:translation reinitiation"/>
    <property type="evidence" value="ECO:0007669"/>
    <property type="project" value="TreeGrafter"/>
</dbReference>
<dbReference type="PROSITE" id="PS50250">
    <property type="entry name" value="PCI"/>
    <property type="match status" value="1"/>
</dbReference>
<dbReference type="GO" id="GO:0001732">
    <property type="term" value="P:formation of cytoplasmic translation initiation complex"/>
    <property type="evidence" value="ECO:0007669"/>
    <property type="project" value="TreeGrafter"/>
</dbReference>
<protein>
    <recommendedName>
        <fullName evidence="3">PCI domain-containing protein</fullName>
    </recommendedName>
</protein>
<dbReference type="eggNOG" id="KOG2072">
    <property type="taxonomic scope" value="Eukaryota"/>
</dbReference>
<evidence type="ECO:0000313" key="4">
    <source>
        <dbReference type="EMBL" id="EOA19022.1"/>
    </source>
</evidence>
<sequence>KQTHKAFQFWKHNRTRDRPDLMTPEGLQLYLDTRLEQLKVFTELGLCQEAFRATKDIYGLMCMVKKTPKSSLLVVYYSQLVEIFWTSSSNLYHASAWFKLFSLQTNFNKNLSQNDLQLIASSVVLATLSVPPYGQSNGSSHLELENEKEHNLRMSNLIGFNLEHKFEGRDMLSRESLLSELVSKGVLSCATQEVKELYHLLKHELHPLDLGSKIKPLLDRISKLGGKLSSAPSLQEVQLSRYVSSLEKIATLKLLQQVSKIYQTITIQNLAQLVPFFDFSAVEMIAADAVRNNFVDMKVDHIKGVVSFGNLSIESDGLKDPLAIFTETMNKVRAMLFPAPNKAIQLGGIVPNLEETVEREHKRLLARKSFIEKRKEEQERQQIEMEREEEQTKLKILKLTEEAEQKTLATDLQERRRQRILREIEESRLKGKVTKQTVLLRAMGEKLKKDQEMKNKLRKIAKTMDYLERAKREEAAPLIEAAYQQRLVEEVRIFSCSSVRGVELSKEHQESDLKEKKRLARMFDNKEIFQERVISLRQAEFERLRKEKVDRIGQIILARKQESDIKRKHIYHLKSEEERIRKLQEDEEALKREETEKLRKEKAKWRAKLYEIAEQQRQREQEVNERLG</sequence>
<feature type="coiled-coil region" evidence="2">
    <location>
        <begin position="361"/>
        <end position="400"/>
    </location>
</feature>
<evidence type="ECO:0000256" key="2">
    <source>
        <dbReference type="SAM" id="Coils"/>
    </source>
</evidence>
<dbReference type="STRING" id="81985.R0FAK0"/>
<dbReference type="PANTHER" id="PTHR14005:SF2">
    <property type="entry name" value="EUKARYOTIC TRANSLATION INITIATION FACTOR 3 SUBUNIT A"/>
    <property type="match status" value="1"/>
</dbReference>
<dbReference type="GO" id="GO:0071540">
    <property type="term" value="C:eukaryotic translation initiation factor 3 complex, eIF3e"/>
    <property type="evidence" value="ECO:0007669"/>
    <property type="project" value="TreeGrafter"/>
</dbReference>
<dbReference type="SMART" id="SM00088">
    <property type="entry name" value="PINT"/>
    <property type="match status" value="1"/>
</dbReference>
<feature type="coiled-coil region" evidence="2">
    <location>
        <begin position="573"/>
        <end position="604"/>
    </location>
</feature>
<dbReference type="Gene3D" id="4.10.860.10">
    <property type="entry name" value="UVR domain"/>
    <property type="match status" value="1"/>
</dbReference>
<feature type="domain" description="PCI" evidence="3">
    <location>
        <begin position="116"/>
        <end position="313"/>
    </location>
</feature>
<dbReference type="GO" id="GO:0043614">
    <property type="term" value="C:multi-eIF complex"/>
    <property type="evidence" value="ECO:0007669"/>
    <property type="project" value="TreeGrafter"/>
</dbReference>
<organism evidence="4 5">
    <name type="scientific">Capsella rubella</name>
    <dbReference type="NCBI Taxonomy" id="81985"/>
    <lineage>
        <taxon>Eukaryota</taxon>
        <taxon>Viridiplantae</taxon>
        <taxon>Streptophyta</taxon>
        <taxon>Embryophyta</taxon>
        <taxon>Tracheophyta</taxon>
        <taxon>Spermatophyta</taxon>
        <taxon>Magnoliopsida</taxon>
        <taxon>eudicotyledons</taxon>
        <taxon>Gunneridae</taxon>
        <taxon>Pentapetalae</taxon>
        <taxon>rosids</taxon>
        <taxon>malvids</taxon>
        <taxon>Brassicales</taxon>
        <taxon>Brassicaceae</taxon>
        <taxon>Camelineae</taxon>
        <taxon>Capsella</taxon>
    </lineage>
</organism>
<dbReference type="PANTHER" id="PTHR14005">
    <property type="entry name" value="EUKARYOTIC TRANSLATION INITIATION FACTOR 3, THETA SUBUNIT"/>
    <property type="match status" value="1"/>
</dbReference>
<dbReference type="InterPro" id="IPR027512">
    <property type="entry name" value="EIF3A"/>
</dbReference>
<dbReference type="Proteomes" id="UP000029121">
    <property type="component" value="Unassembled WGS sequence"/>
</dbReference>
<name>R0FAK0_9BRAS</name>
<dbReference type="InterPro" id="IPR000717">
    <property type="entry name" value="PCI_dom"/>
</dbReference>
<keyword evidence="1" id="KW-0694">RNA-binding</keyword>
<gene>
    <name evidence="4" type="ORF">CARUB_v10007674mg</name>
</gene>
<keyword evidence="5" id="KW-1185">Reference proteome</keyword>
<dbReference type="EMBL" id="KB870811">
    <property type="protein sequence ID" value="EOA19022.1"/>
    <property type="molecule type" value="Genomic_DNA"/>
</dbReference>
<evidence type="ECO:0000259" key="3">
    <source>
        <dbReference type="PROSITE" id="PS50250"/>
    </source>
</evidence>
<dbReference type="FunFam" id="1.25.40.860:FF:000004">
    <property type="entry name" value="Eukaryotic translation initiation factor 3 subunit A"/>
    <property type="match status" value="1"/>
</dbReference>
<dbReference type="AlphaFoldDB" id="R0FAK0"/>
<dbReference type="GO" id="GO:0003743">
    <property type="term" value="F:translation initiation factor activity"/>
    <property type="evidence" value="ECO:0007669"/>
    <property type="project" value="TreeGrafter"/>
</dbReference>
<keyword evidence="2" id="KW-0175">Coiled coil</keyword>
<dbReference type="GO" id="GO:0071541">
    <property type="term" value="C:eukaryotic translation initiation factor 3 complex, eIF3m"/>
    <property type="evidence" value="ECO:0007669"/>
    <property type="project" value="TreeGrafter"/>
</dbReference>
<dbReference type="GO" id="GO:0003729">
    <property type="term" value="F:mRNA binding"/>
    <property type="evidence" value="ECO:0007669"/>
    <property type="project" value="TreeGrafter"/>
</dbReference>
<dbReference type="InterPro" id="IPR054711">
    <property type="entry name" value="eIF3a_PCI_TPR-like"/>
</dbReference>
<accession>R0FAK0</accession>
<proteinExistence type="predicted"/>
<dbReference type="Pfam" id="PF22591">
    <property type="entry name" value="eIF3a_PCI_TPR-like"/>
    <property type="match status" value="1"/>
</dbReference>
<reference evidence="5" key="1">
    <citation type="journal article" date="2013" name="Nat. Genet.">
        <title>The Capsella rubella genome and the genomic consequences of rapid mating system evolution.</title>
        <authorList>
            <person name="Slotte T."/>
            <person name="Hazzouri K.M."/>
            <person name="Agren J.A."/>
            <person name="Koenig D."/>
            <person name="Maumus F."/>
            <person name="Guo Y.L."/>
            <person name="Steige K."/>
            <person name="Platts A.E."/>
            <person name="Escobar J.S."/>
            <person name="Newman L.K."/>
            <person name="Wang W."/>
            <person name="Mandakova T."/>
            <person name="Vello E."/>
            <person name="Smith L.M."/>
            <person name="Henz S.R."/>
            <person name="Steffen J."/>
            <person name="Takuno S."/>
            <person name="Brandvain Y."/>
            <person name="Coop G."/>
            <person name="Andolfatto P."/>
            <person name="Hu T.T."/>
            <person name="Blanchette M."/>
            <person name="Clark R.M."/>
            <person name="Quesneville H."/>
            <person name="Nordborg M."/>
            <person name="Gaut B.S."/>
            <person name="Lysak M.A."/>
            <person name="Jenkins J."/>
            <person name="Grimwood J."/>
            <person name="Chapman J."/>
            <person name="Prochnik S."/>
            <person name="Shu S."/>
            <person name="Rokhsar D."/>
            <person name="Schmutz J."/>
            <person name="Weigel D."/>
            <person name="Wright S.I."/>
        </authorList>
    </citation>
    <scope>NUCLEOTIDE SEQUENCE [LARGE SCALE GENOMIC DNA]</scope>
    <source>
        <strain evidence="5">cv. Monte Gargano</strain>
    </source>
</reference>
<dbReference type="Gene3D" id="1.25.40.860">
    <property type="match status" value="2"/>
</dbReference>
<evidence type="ECO:0000313" key="5">
    <source>
        <dbReference type="Proteomes" id="UP000029121"/>
    </source>
</evidence>